<dbReference type="SUPFAM" id="SSF55347">
    <property type="entry name" value="Glyceraldehyde-3-phosphate dehydrogenase-like, C-terminal domain"/>
    <property type="match status" value="1"/>
</dbReference>
<dbReference type="Gene3D" id="3.40.50.720">
    <property type="entry name" value="NAD(P)-binding Rossmann-like Domain"/>
    <property type="match status" value="1"/>
</dbReference>
<dbReference type="InterPro" id="IPR000683">
    <property type="entry name" value="Gfo/Idh/MocA-like_OxRdtase_N"/>
</dbReference>
<evidence type="ECO:0000313" key="5">
    <source>
        <dbReference type="EMBL" id="PTI66385.1"/>
    </source>
</evidence>
<evidence type="ECO:0000256" key="2">
    <source>
        <dbReference type="ARBA" id="ARBA00023002"/>
    </source>
</evidence>
<dbReference type="InterPro" id="IPR036291">
    <property type="entry name" value="NAD(P)-bd_dom_sf"/>
</dbReference>
<accession>A0ABX5IM55</accession>
<comment type="similarity">
    <text evidence="1">Belongs to the Gfo/Idh/MocA family.</text>
</comment>
<evidence type="ECO:0000259" key="3">
    <source>
        <dbReference type="Pfam" id="PF01408"/>
    </source>
</evidence>
<dbReference type="Pfam" id="PF01408">
    <property type="entry name" value="GFO_IDH_MocA"/>
    <property type="match status" value="1"/>
</dbReference>
<dbReference type="InterPro" id="IPR004104">
    <property type="entry name" value="Gfo/Idh/MocA-like_OxRdtase_C"/>
</dbReference>
<evidence type="ECO:0000259" key="4">
    <source>
        <dbReference type="Pfam" id="PF02894"/>
    </source>
</evidence>
<keyword evidence="6" id="KW-1185">Reference proteome</keyword>
<dbReference type="RefSeq" id="WP_107601343.1">
    <property type="nucleotide sequence ID" value="NZ_JBOILH010000001.1"/>
</dbReference>
<protein>
    <submittedName>
        <fullName evidence="5">Dehydrogenase</fullName>
    </submittedName>
</protein>
<keyword evidence="2" id="KW-0560">Oxidoreductase</keyword>
<feature type="domain" description="Gfo/Idh/MocA-like oxidoreductase N-terminal" evidence="3">
    <location>
        <begin position="4"/>
        <end position="124"/>
    </location>
</feature>
<organism evidence="5 6">
    <name type="scientific">Staphylococcus succinus</name>
    <dbReference type="NCBI Taxonomy" id="61015"/>
    <lineage>
        <taxon>Bacteria</taxon>
        <taxon>Bacillati</taxon>
        <taxon>Bacillota</taxon>
        <taxon>Bacilli</taxon>
        <taxon>Bacillales</taxon>
        <taxon>Staphylococcaceae</taxon>
        <taxon>Staphylococcus</taxon>
    </lineage>
</organism>
<dbReference type="SUPFAM" id="SSF51735">
    <property type="entry name" value="NAD(P)-binding Rossmann-fold domains"/>
    <property type="match status" value="1"/>
</dbReference>
<name>A0ABX5IM55_9STAP</name>
<dbReference type="EMBL" id="PZFR01000118">
    <property type="protein sequence ID" value="PTI66385.1"/>
    <property type="molecule type" value="Genomic_DNA"/>
</dbReference>
<reference evidence="5 6" key="1">
    <citation type="journal article" date="2016" name="Front. Microbiol.">
        <title>Comprehensive Phylogenetic Analysis of Bovine Non-aureus Staphylococci Species Based on Whole-Genome Sequencing.</title>
        <authorList>
            <person name="Naushad S."/>
            <person name="Barkema H.W."/>
            <person name="Luby C."/>
            <person name="Condas L.A."/>
            <person name="Nobrega D.B."/>
            <person name="Carson D.A."/>
            <person name="De Buck J."/>
        </authorList>
    </citation>
    <scope>NUCLEOTIDE SEQUENCE [LARGE SCALE GENOMIC DNA]</scope>
    <source>
        <strain evidence="5 6">SNUC 1084</strain>
    </source>
</reference>
<evidence type="ECO:0000313" key="6">
    <source>
        <dbReference type="Proteomes" id="UP000240859"/>
    </source>
</evidence>
<feature type="domain" description="Gfo/Idh/MocA-like oxidoreductase C-terminal" evidence="4">
    <location>
        <begin position="139"/>
        <end position="332"/>
    </location>
</feature>
<dbReference type="PANTHER" id="PTHR42840">
    <property type="entry name" value="NAD(P)-BINDING ROSSMANN-FOLD SUPERFAMILY PROTEIN-RELATED"/>
    <property type="match status" value="1"/>
</dbReference>
<dbReference type="Proteomes" id="UP000240859">
    <property type="component" value="Unassembled WGS sequence"/>
</dbReference>
<comment type="caution">
    <text evidence="5">The sequence shown here is derived from an EMBL/GenBank/DDBJ whole genome shotgun (WGS) entry which is preliminary data.</text>
</comment>
<evidence type="ECO:0000256" key="1">
    <source>
        <dbReference type="ARBA" id="ARBA00010928"/>
    </source>
</evidence>
<dbReference type="PANTHER" id="PTHR42840:SF3">
    <property type="entry name" value="BINDING ROSSMANN FOLD OXIDOREDUCTASE, PUTATIVE (AFU_ORTHOLOGUE AFUA_2G10240)-RELATED"/>
    <property type="match status" value="1"/>
</dbReference>
<proteinExistence type="inferred from homology"/>
<dbReference type="Pfam" id="PF02894">
    <property type="entry name" value="GFO_IDH_MocA_C"/>
    <property type="match status" value="1"/>
</dbReference>
<sequence length="336" mass="37151">MNKINYGLIGAGRMGSFHGNTVVHQLTNANLVAIADPFKENADKLGKELGVSNTYADPEELLNNPDVDAVIIATPAKTHSELVIKAAQSKKHIFCEKPMAVTLEEADKAIEEVEKNGVKLQLGFNRRFVKSYKSGRDEVIQNNIGTPQLLRSLTRDPIIPNPEKIPEWTIFKETLIHDFDVLNYMNPNAKAIEVYTSADALIRPDLKDKGLLDTAVVTIKYNNNAIATAEANFQALYGYDVRTEVFGSEGMVTMGDVSSSDMKKYTNKGIAIDTTKQDTELLHDAYVAELNDFVNCIVYDQQPRSTGIDAKNALVIALASIESYKQNKPIKLSEIN</sequence>
<dbReference type="Gene3D" id="3.30.360.10">
    <property type="entry name" value="Dihydrodipicolinate Reductase, domain 2"/>
    <property type="match status" value="1"/>
</dbReference>
<gene>
    <name evidence="5" type="ORF">BU057_12190</name>
</gene>